<evidence type="ECO:0000256" key="3">
    <source>
        <dbReference type="ARBA" id="ARBA00023295"/>
    </source>
</evidence>
<comment type="caution">
    <text evidence="5">The sequence shown here is derived from an EMBL/GenBank/DDBJ whole genome shotgun (WGS) entry which is preliminary data.</text>
</comment>
<evidence type="ECO:0000256" key="4">
    <source>
        <dbReference type="RuleBase" id="RU003690"/>
    </source>
</evidence>
<dbReference type="Pfam" id="PF00232">
    <property type="entry name" value="Glyco_hydro_1"/>
    <property type="match status" value="2"/>
</dbReference>
<keyword evidence="6" id="KW-1185">Reference proteome</keyword>
<keyword evidence="2" id="KW-0378">Hydrolase</keyword>
<dbReference type="InterPro" id="IPR001360">
    <property type="entry name" value="Glyco_hydro_1"/>
</dbReference>
<dbReference type="PANTHER" id="PTHR10353">
    <property type="entry name" value="GLYCOSYL HYDROLASE"/>
    <property type="match status" value="1"/>
</dbReference>
<reference evidence="5 6" key="1">
    <citation type="submission" date="2021-06" db="EMBL/GenBank/DDBJ databases">
        <title>Faecalicatena sp. nov. isolated from porcine feces.</title>
        <authorList>
            <person name="Oh B.S."/>
            <person name="Lee J.H."/>
        </authorList>
    </citation>
    <scope>NUCLEOTIDE SEQUENCE [LARGE SCALE GENOMIC DNA]</scope>
    <source>
        <strain evidence="5 6">AGMB00832</strain>
    </source>
</reference>
<dbReference type="Proteomes" id="UP000723714">
    <property type="component" value="Unassembled WGS sequence"/>
</dbReference>
<evidence type="ECO:0000313" key="6">
    <source>
        <dbReference type="Proteomes" id="UP000723714"/>
    </source>
</evidence>
<keyword evidence="3" id="KW-0326">Glycosidase</keyword>
<comment type="similarity">
    <text evidence="1 4">Belongs to the glycosyl hydrolase 1 family.</text>
</comment>
<gene>
    <name evidence="5" type="ORF">HGO97_018245</name>
</gene>
<organism evidence="5 6">
    <name type="scientific">Faecalicatena faecalis</name>
    <dbReference type="NCBI Taxonomy" id="2726362"/>
    <lineage>
        <taxon>Bacteria</taxon>
        <taxon>Bacillati</taxon>
        <taxon>Bacillota</taxon>
        <taxon>Clostridia</taxon>
        <taxon>Lachnospirales</taxon>
        <taxon>Lachnospiraceae</taxon>
        <taxon>Faecalicatena</taxon>
    </lineage>
</organism>
<sequence length="434" mass="49336">MKKFAKNFMLGAATAAHQVEGNNIHSDYWAQEQLPHSMFNEPSLDAVDHYNRYTEDIRLLAEAGLNAYRFSIEWARIQPKPDAWDEKEVEHYRAVLKCCHENGVKPIVTMHHFSSPKWLISQGGWENPETVKKFAAYCKRLVSELGDQMEYVCTINEANMRLQLAALMQDMMKRMQAHSDQEGTGGKKSESDVQVGINMNQENMMLSMMETAQAFGIQDPRKVHTFVSQCTPEGDLLVMRAHEAARDAMKEACPHLKIGLTLSLHDMQPYPGGETFAGKEWDDEFLHYLPFIKNDDFLGVQCYTRKHFDKDGVTQPAADVRRTQMGYEDYPSAIANVVRKVAEDFKGDLIVTENGIATEDDARRCEFVKEAAEGIQACIEDGIPVKGYMYWLLLDNFEWQKGYGMTFGLIAVDRSTQTRTAKESLSVLGCLIER</sequence>
<dbReference type="EMBL" id="JABACJ020000022">
    <property type="protein sequence ID" value="MBU3877749.1"/>
    <property type="molecule type" value="Genomic_DNA"/>
</dbReference>
<evidence type="ECO:0000256" key="1">
    <source>
        <dbReference type="ARBA" id="ARBA00010838"/>
    </source>
</evidence>
<protein>
    <submittedName>
        <fullName evidence="5">Family 1 glycosylhydrolase</fullName>
    </submittedName>
</protein>
<evidence type="ECO:0000313" key="5">
    <source>
        <dbReference type="EMBL" id="MBU3877749.1"/>
    </source>
</evidence>
<dbReference type="RefSeq" id="WP_216244367.1">
    <property type="nucleotide sequence ID" value="NZ_JABACJ020000022.1"/>
</dbReference>
<name>A0ABS6D831_9FIRM</name>
<proteinExistence type="inferred from homology"/>
<dbReference type="PANTHER" id="PTHR10353:SF36">
    <property type="entry name" value="LP05116P"/>
    <property type="match status" value="1"/>
</dbReference>
<accession>A0ABS6D831</accession>
<evidence type="ECO:0000256" key="2">
    <source>
        <dbReference type="ARBA" id="ARBA00022801"/>
    </source>
</evidence>